<dbReference type="EMBL" id="JBHTIS010003696">
    <property type="protein sequence ID" value="MFD1051569.1"/>
    <property type="molecule type" value="Genomic_DNA"/>
</dbReference>
<sequence length="65" mass="6996">DSSRIVTRTTDGMARLFHPSTGEQLGDAFTGETYAEITHVALSPDGRFLAGACDDLVVRVWSLPS</sequence>
<gene>
    <name evidence="2" type="ORF">ACFQ1S_41475</name>
</gene>
<reference evidence="3" key="1">
    <citation type="journal article" date="2019" name="Int. J. Syst. Evol. Microbiol.">
        <title>The Global Catalogue of Microorganisms (GCM) 10K type strain sequencing project: providing services to taxonomists for standard genome sequencing and annotation.</title>
        <authorList>
            <consortium name="The Broad Institute Genomics Platform"/>
            <consortium name="The Broad Institute Genome Sequencing Center for Infectious Disease"/>
            <person name="Wu L."/>
            <person name="Ma J."/>
        </authorList>
    </citation>
    <scope>NUCLEOTIDE SEQUENCE [LARGE SCALE GENOMIC DNA]</scope>
    <source>
        <strain evidence="3">JCM 31486</strain>
    </source>
</reference>
<protein>
    <recommendedName>
        <fullName evidence="4">WD40 repeat domain-containing protein</fullName>
    </recommendedName>
</protein>
<dbReference type="Proteomes" id="UP001597045">
    <property type="component" value="Unassembled WGS sequence"/>
</dbReference>
<feature type="non-terminal residue" evidence="2">
    <location>
        <position position="1"/>
    </location>
</feature>
<dbReference type="PROSITE" id="PS50082">
    <property type="entry name" value="WD_REPEATS_2"/>
    <property type="match status" value="1"/>
</dbReference>
<dbReference type="InterPro" id="IPR015943">
    <property type="entry name" value="WD40/YVTN_repeat-like_dom_sf"/>
</dbReference>
<dbReference type="Gene3D" id="2.130.10.10">
    <property type="entry name" value="YVTN repeat-like/Quinoprotein amine dehydrogenase"/>
    <property type="match status" value="1"/>
</dbReference>
<evidence type="ECO:0000256" key="1">
    <source>
        <dbReference type="PROSITE-ProRule" id="PRU00221"/>
    </source>
</evidence>
<proteinExistence type="predicted"/>
<dbReference type="SUPFAM" id="SSF50978">
    <property type="entry name" value="WD40 repeat-like"/>
    <property type="match status" value="1"/>
</dbReference>
<comment type="caution">
    <text evidence="2">The sequence shown here is derived from an EMBL/GenBank/DDBJ whole genome shotgun (WGS) entry which is preliminary data.</text>
</comment>
<dbReference type="Pfam" id="PF00400">
    <property type="entry name" value="WD40"/>
    <property type="match status" value="1"/>
</dbReference>
<keyword evidence="3" id="KW-1185">Reference proteome</keyword>
<organism evidence="2 3">
    <name type="scientific">Kibdelosporangium lantanae</name>
    <dbReference type="NCBI Taxonomy" id="1497396"/>
    <lineage>
        <taxon>Bacteria</taxon>
        <taxon>Bacillati</taxon>
        <taxon>Actinomycetota</taxon>
        <taxon>Actinomycetes</taxon>
        <taxon>Pseudonocardiales</taxon>
        <taxon>Pseudonocardiaceae</taxon>
        <taxon>Kibdelosporangium</taxon>
    </lineage>
</organism>
<dbReference type="InterPro" id="IPR036322">
    <property type="entry name" value="WD40_repeat_dom_sf"/>
</dbReference>
<dbReference type="PROSITE" id="PS50294">
    <property type="entry name" value="WD_REPEATS_REGION"/>
    <property type="match status" value="1"/>
</dbReference>
<accession>A0ABW3MPP9</accession>
<evidence type="ECO:0000313" key="2">
    <source>
        <dbReference type="EMBL" id="MFD1051569.1"/>
    </source>
</evidence>
<evidence type="ECO:0008006" key="4">
    <source>
        <dbReference type="Google" id="ProtNLM"/>
    </source>
</evidence>
<feature type="repeat" description="WD" evidence="1">
    <location>
        <begin position="37"/>
        <end position="65"/>
    </location>
</feature>
<evidence type="ECO:0000313" key="3">
    <source>
        <dbReference type="Proteomes" id="UP001597045"/>
    </source>
</evidence>
<dbReference type="InterPro" id="IPR001680">
    <property type="entry name" value="WD40_rpt"/>
</dbReference>
<keyword evidence="1" id="KW-0853">WD repeat</keyword>
<name>A0ABW3MPP9_9PSEU</name>